<organism evidence="2 3">
    <name type="scientific">Actinophytocola xanthii</name>
    <dbReference type="NCBI Taxonomy" id="1912961"/>
    <lineage>
        <taxon>Bacteria</taxon>
        <taxon>Bacillati</taxon>
        <taxon>Actinomycetota</taxon>
        <taxon>Actinomycetes</taxon>
        <taxon>Pseudonocardiales</taxon>
        <taxon>Pseudonocardiaceae</taxon>
    </lineage>
</organism>
<accession>A0A1Q8CVG4</accession>
<evidence type="ECO:0000313" key="3">
    <source>
        <dbReference type="Proteomes" id="UP000185596"/>
    </source>
</evidence>
<dbReference type="EMBL" id="MSIE01000008">
    <property type="protein sequence ID" value="OLF18352.1"/>
    <property type="molecule type" value="Genomic_DNA"/>
</dbReference>
<dbReference type="STRING" id="1912961.BU204_07390"/>
<keyword evidence="1" id="KW-1133">Transmembrane helix</keyword>
<evidence type="ECO:0000256" key="1">
    <source>
        <dbReference type="SAM" id="Phobius"/>
    </source>
</evidence>
<feature type="transmembrane region" description="Helical" evidence="1">
    <location>
        <begin position="63"/>
        <end position="80"/>
    </location>
</feature>
<dbReference type="Proteomes" id="UP000185596">
    <property type="component" value="Unassembled WGS sequence"/>
</dbReference>
<reference evidence="2 3" key="1">
    <citation type="submission" date="2016-12" db="EMBL/GenBank/DDBJ databases">
        <title>The draft genome sequence of Actinophytocola sp. 11-183.</title>
        <authorList>
            <person name="Wang W."/>
            <person name="Yuan L."/>
        </authorList>
    </citation>
    <scope>NUCLEOTIDE SEQUENCE [LARGE SCALE GENOMIC DNA]</scope>
    <source>
        <strain evidence="2 3">11-183</strain>
    </source>
</reference>
<evidence type="ECO:0000313" key="2">
    <source>
        <dbReference type="EMBL" id="OLF18352.1"/>
    </source>
</evidence>
<gene>
    <name evidence="2" type="ORF">BU204_07390</name>
</gene>
<keyword evidence="1" id="KW-0812">Transmembrane</keyword>
<sequence>MTRVVRGADGRLWTLHSQLEWRSDSEGDEFEHDVAVGSAAAIALLVLVIVLGAVLILWSPEGLVVPLWVVLLVLLFILFFPTRWALRRPWTVVAETGDDGEGDPTERWVGTVRGVFNVRAQMKQVAKNIAIDNRPGIEGPLQLVA</sequence>
<keyword evidence="3" id="KW-1185">Reference proteome</keyword>
<dbReference type="AlphaFoldDB" id="A0A1Q8CVG4"/>
<keyword evidence="1" id="KW-0472">Membrane</keyword>
<comment type="caution">
    <text evidence="2">The sequence shown here is derived from an EMBL/GenBank/DDBJ whole genome shotgun (WGS) entry which is preliminary data.</text>
</comment>
<dbReference type="OrthoDB" id="3573515at2"/>
<proteinExistence type="predicted"/>
<dbReference type="RefSeq" id="WP_075124787.1">
    <property type="nucleotide sequence ID" value="NZ_MSIE01000008.1"/>
</dbReference>
<name>A0A1Q8CVG4_9PSEU</name>
<feature type="transmembrane region" description="Helical" evidence="1">
    <location>
        <begin position="34"/>
        <end position="57"/>
    </location>
</feature>
<protein>
    <submittedName>
        <fullName evidence="2">DUF983 domain-containing protein</fullName>
    </submittedName>
</protein>